<evidence type="ECO:0000313" key="2">
    <source>
        <dbReference type="Proteomes" id="UP000617402"/>
    </source>
</evidence>
<reference evidence="1 2" key="1">
    <citation type="submission" date="2020-07" db="EMBL/GenBank/DDBJ databases">
        <title>Draft whole-genome sequence of Heliobacterium chlorum DSM 3682, type strain.</title>
        <authorList>
            <person name="Kyndt J.A."/>
            <person name="Meyer T.E."/>
            <person name="Imhoff J.F."/>
        </authorList>
    </citation>
    <scope>NUCLEOTIDE SEQUENCE [LARGE SCALE GENOMIC DNA]</scope>
    <source>
        <strain evidence="1 2">DSM 3682</strain>
    </source>
</reference>
<protein>
    <submittedName>
        <fullName evidence="1">Uncharacterized protein</fullName>
    </submittedName>
</protein>
<comment type="caution">
    <text evidence="1">The sequence shown here is derived from an EMBL/GenBank/DDBJ whole genome shotgun (WGS) entry which is preliminary data.</text>
</comment>
<sequence length="160" mass="18949">MKRLKIMEEVMRQITMTRLLRLRDVEVFLLKDGYCGDLISFMVLVDYRRPSSLEDYPYLKGIEDESNFSRANYIKVIFISDKLLSNDSQDEIITLAGGLLENKDNCHWNCDFRVLSPTEIEQILESRKYFLRFFERLLESNGLGIKLNIEDDRFIFLSQD</sequence>
<dbReference type="Proteomes" id="UP000617402">
    <property type="component" value="Unassembled WGS sequence"/>
</dbReference>
<name>A0ABR7T613_HELCL</name>
<evidence type="ECO:0000313" key="1">
    <source>
        <dbReference type="EMBL" id="MBC9784986.1"/>
    </source>
</evidence>
<dbReference type="EMBL" id="JACVHF010000010">
    <property type="protein sequence ID" value="MBC9784986.1"/>
    <property type="molecule type" value="Genomic_DNA"/>
</dbReference>
<proteinExistence type="predicted"/>
<gene>
    <name evidence="1" type="ORF">H1S01_10745</name>
</gene>
<keyword evidence="2" id="KW-1185">Reference proteome</keyword>
<accession>A0ABR7T613</accession>
<organism evidence="1 2">
    <name type="scientific">Heliobacterium chlorum</name>
    <dbReference type="NCBI Taxonomy" id="2698"/>
    <lineage>
        <taxon>Bacteria</taxon>
        <taxon>Bacillati</taxon>
        <taxon>Bacillota</taxon>
        <taxon>Clostridia</taxon>
        <taxon>Eubacteriales</taxon>
        <taxon>Heliobacteriaceae</taxon>
        <taxon>Heliobacterium</taxon>
    </lineage>
</organism>